<dbReference type="InterPro" id="IPR021868">
    <property type="entry name" value="Alpha_2_Macroglob_MG3"/>
</dbReference>
<dbReference type="CDD" id="cd01100">
    <property type="entry name" value="APPLE_Factor_XI_like"/>
    <property type="match status" value="1"/>
</dbReference>
<dbReference type="Pfam" id="PF17973">
    <property type="entry name" value="bMG10"/>
    <property type="match status" value="1"/>
</dbReference>
<proteinExistence type="inferred from homology"/>
<dbReference type="Gene3D" id="2.60.40.1930">
    <property type="match status" value="1"/>
</dbReference>
<dbReference type="InterPro" id="IPR011625">
    <property type="entry name" value="A2M_N_BRD"/>
</dbReference>
<dbReference type="Pfam" id="PF21142">
    <property type="entry name" value="A2M_bMG2"/>
    <property type="match status" value="1"/>
</dbReference>
<evidence type="ECO:0000259" key="9">
    <source>
        <dbReference type="SMART" id="SM01360"/>
    </source>
</evidence>
<accession>A0A1H8QTL5</accession>
<dbReference type="GO" id="GO:0004866">
    <property type="term" value="F:endopeptidase inhibitor activity"/>
    <property type="evidence" value="ECO:0007669"/>
    <property type="project" value="InterPro"/>
</dbReference>
<dbReference type="CDD" id="cd02891">
    <property type="entry name" value="A2M_like"/>
    <property type="match status" value="1"/>
</dbReference>
<dbReference type="Pfam" id="PF07703">
    <property type="entry name" value="A2M_BRD"/>
    <property type="match status" value="1"/>
</dbReference>
<dbReference type="Pfam" id="PF01835">
    <property type="entry name" value="MG2"/>
    <property type="match status" value="1"/>
</dbReference>
<protein>
    <recommendedName>
        <fullName evidence="12">Apple domain-containing protein</fullName>
    </recommendedName>
</protein>
<dbReference type="Gene3D" id="1.50.10.20">
    <property type="match status" value="1"/>
</dbReference>
<dbReference type="PANTHER" id="PTHR40094">
    <property type="entry name" value="ALPHA-2-MACROGLOBULIN HOMOLOG"/>
    <property type="match status" value="1"/>
</dbReference>
<dbReference type="PANTHER" id="PTHR40094:SF1">
    <property type="entry name" value="UBIQUITIN DOMAIN-CONTAINING PROTEIN"/>
    <property type="match status" value="1"/>
</dbReference>
<dbReference type="EMBL" id="FODS01000007">
    <property type="protein sequence ID" value="SEO57629.1"/>
    <property type="molecule type" value="Genomic_DNA"/>
</dbReference>
<feature type="chain" id="PRO_5011503076" description="Apple domain-containing protein" evidence="6">
    <location>
        <begin position="21"/>
        <end position="1810"/>
    </location>
</feature>
<evidence type="ECO:0000256" key="3">
    <source>
        <dbReference type="ARBA" id="ARBA00022737"/>
    </source>
</evidence>
<evidence type="ECO:0000259" key="7">
    <source>
        <dbReference type="SMART" id="SM00223"/>
    </source>
</evidence>
<dbReference type="Pfam" id="PF00024">
    <property type="entry name" value="PAN_1"/>
    <property type="match status" value="1"/>
</dbReference>
<dbReference type="InterPro" id="IPR041203">
    <property type="entry name" value="Bact_A2M_MG5"/>
</dbReference>
<dbReference type="GO" id="GO:0005615">
    <property type="term" value="C:extracellular space"/>
    <property type="evidence" value="ECO:0007669"/>
    <property type="project" value="InterPro"/>
</dbReference>
<keyword evidence="11" id="KW-1185">Reference proteome</keyword>
<evidence type="ECO:0000256" key="6">
    <source>
        <dbReference type="SAM" id="SignalP"/>
    </source>
</evidence>
<feature type="domain" description="Alpha-2-macroglobulin bait region" evidence="8">
    <location>
        <begin position="948"/>
        <end position="1092"/>
    </location>
</feature>
<keyword evidence="2 6" id="KW-0732">Signal</keyword>
<evidence type="ECO:0000256" key="4">
    <source>
        <dbReference type="ARBA" id="ARBA00023157"/>
    </source>
</evidence>
<dbReference type="InterPro" id="IPR003609">
    <property type="entry name" value="Pan_app"/>
</dbReference>
<dbReference type="SMART" id="SM01359">
    <property type="entry name" value="A2M_N_2"/>
    <property type="match status" value="1"/>
</dbReference>
<dbReference type="InterPro" id="IPR000177">
    <property type="entry name" value="Apple"/>
</dbReference>
<dbReference type="Pfam" id="PF17972">
    <property type="entry name" value="bMG5"/>
    <property type="match status" value="1"/>
</dbReference>
<dbReference type="GO" id="GO:0006508">
    <property type="term" value="P:proteolysis"/>
    <property type="evidence" value="ECO:0007669"/>
    <property type="project" value="InterPro"/>
</dbReference>
<evidence type="ECO:0000313" key="10">
    <source>
        <dbReference type="EMBL" id="SEO57629.1"/>
    </source>
</evidence>
<dbReference type="PIRSF" id="PIRSF038980">
    <property type="entry name" value="A2M_bac"/>
    <property type="match status" value="1"/>
</dbReference>
<dbReference type="SMART" id="SM01360">
    <property type="entry name" value="A2M"/>
    <property type="match status" value="1"/>
</dbReference>
<gene>
    <name evidence="10" type="ORF">SAMN04490248_10745</name>
</gene>
<dbReference type="Gene3D" id="3.50.4.10">
    <property type="entry name" value="Hepatocyte Growth Factor"/>
    <property type="match status" value="1"/>
</dbReference>
<dbReference type="InterPro" id="IPR051802">
    <property type="entry name" value="YfhM-like"/>
</dbReference>
<feature type="domain" description="Apple" evidence="7">
    <location>
        <begin position="31"/>
        <end position="94"/>
    </location>
</feature>
<dbReference type="InterPro" id="IPR049120">
    <property type="entry name" value="A2M_bMG2"/>
</dbReference>
<dbReference type="Pfam" id="PF11974">
    <property type="entry name" value="bMG3"/>
    <property type="match status" value="1"/>
</dbReference>
<name>A0A1H8QTL5_9RHOB</name>
<evidence type="ECO:0000256" key="2">
    <source>
        <dbReference type="ARBA" id="ARBA00022729"/>
    </source>
</evidence>
<keyword evidence="3" id="KW-0677">Repeat</keyword>
<dbReference type="Pfam" id="PF17962">
    <property type="entry name" value="bMG6"/>
    <property type="match status" value="1"/>
</dbReference>
<feature type="domain" description="Alpha-2-macroglobulin" evidence="9">
    <location>
        <begin position="1154"/>
        <end position="1243"/>
    </location>
</feature>
<reference evidence="10 11" key="1">
    <citation type="submission" date="2016-10" db="EMBL/GenBank/DDBJ databases">
        <authorList>
            <person name="de Groot N.N."/>
        </authorList>
    </citation>
    <scope>NUCLEOTIDE SEQUENCE [LARGE SCALE GENOMIC DNA]</scope>
    <source>
        <strain evidence="10 11">DSM 27842</strain>
    </source>
</reference>
<dbReference type="SMART" id="SM00223">
    <property type="entry name" value="APPLE"/>
    <property type="match status" value="1"/>
</dbReference>
<dbReference type="Pfam" id="PF00207">
    <property type="entry name" value="A2M"/>
    <property type="match status" value="1"/>
</dbReference>
<evidence type="ECO:0000313" key="11">
    <source>
        <dbReference type="Proteomes" id="UP000198893"/>
    </source>
</evidence>
<dbReference type="SUPFAM" id="SSF57414">
    <property type="entry name" value="Hairpin loop containing domain-like"/>
    <property type="match status" value="1"/>
</dbReference>
<dbReference type="OrthoDB" id="9767116at2"/>
<evidence type="ECO:0000256" key="5">
    <source>
        <dbReference type="SAM" id="MobiDB-lite"/>
    </source>
</evidence>
<dbReference type="Pfam" id="PF07678">
    <property type="entry name" value="TED_complement"/>
    <property type="match status" value="1"/>
</dbReference>
<dbReference type="InterPro" id="IPR008930">
    <property type="entry name" value="Terpenoid_cyclase/PrenylTrfase"/>
</dbReference>
<dbReference type="InterPro" id="IPR001599">
    <property type="entry name" value="Macroglobln_a2"/>
</dbReference>
<dbReference type="InterPro" id="IPR041246">
    <property type="entry name" value="Bact_MG10"/>
</dbReference>
<evidence type="ECO:0000259" key="8">
    <source>
        <dbReference type="SMART" id="SM01359"/>
    </source>
</evidence>
<dbReference type="InterPro" id="IPR002890">
    <property type="entry name" value="MG2"/>
</dbReference>
<keyword evidence="4" id="KW-1015">Disulfide bond</keyword>
<dbReference type="InterPro" id="IPR011626">
    <property type="entry name" value="Alpha-macroglobulin_TED"/>
</dbReference>
<feature type="signal peptide" evidence="6">
    <location>
        <begin position="1"/>
        <end position="20"/>
    </location>
</feature>
<feature type="region of interest" description="Disordered" evidence="5">
    <location>
        <begin position="752"/>
        <end position="773"/>
    </location>
</feature>
<evidence type="ECO:0008006" key="12">
    <source>
        <dbReference type="Google" id="ProtNLM"/>
    </source>
</evidence>
<dbReference type="InterPro" id="IPR026284">
    <property type="entry name" value="A2MG_proteobact"/>
</dbReference>
<dbReference type="SUPFAM" id="SSF48239">
    <property type="entry name" value="Terpenoid cyclases/Protein prenyltransferases"/>
    <property type="match status" value="1"/>
</dbReference>
<evidence type="ECO:0000256" key="1">
    <source>
        <dbReference type="ARBA" id="ARBA00010556"/>
    </source>
</evidence>
<dbReference type="InterPro" id="IPR041462">
    <property type="entry name" value="Bact_A2M_MG6"/>
</dbReference>
<organism evidence="10 11">
    <name type="scientific">Salinihabitans flavidus</name>
    <dbReference type="NCBI Taxonomy" id="569882"/>
    <lineage>
        <taxon>Bacteria</taxon>
        <taxon>Pseudomonadati</taxon>
        <taxon>Pseudomonadota</taxon>
        <taxon>Alphaproteobacteria</taxon>
        <taxon>Rhodobacterales</taxon>
        <taxon>Roseobacteraceae</taxon>
        <taxon>Salinihabitans</taxon>
    </lineage>
</organism>
<dbReference type="STRING" id="569882.SAMN04490248_10745"/>
<dbReference type="Proteomes" id="UP000198893">
    <property type="component" value="Unassembled WGS sequence"/>
</dbReference>
<sequence>MRWIILALAGFIAAPLGALAESPVPERRIVVTPDVDFYGSDLQALFDTTYDACINACLSNPDCRAFTFNTRSTACFPKSSVSERQPYDGALSAEIHTAPPHVRALAETRQDELAFLTSDDISGATRLAADIGRIHTAGQWEVPEMLEAARTRRANGDLAGAMRWMGGAVAKSDASDQWAEYARLNRDIETDNHSDRNTNRNRALHAAINAYLRAPSAPGQVSALMIMAEMLEQTGRGRDMIPALRLAERLQPRADVTAALDDAISKYGFRIIEHRVDNDTAQPRICAEFSEPLIKAGTDYTPFVRLPDQRLAVQAEDRQICIDGVEHGSRYTVTFREGLPAASGEALIKDVTLTLYVRDRAPEVRFPGRAYILPRTTDAGLPVETVNLDTVELTLYRVSDRNLLRTILDNDFARPLPDYRERDFSENVAETVWTGEAETRNTLNADMTTRLPVGDVIADLPAGLYALSAAIPGVEPYEQTGATQWFVLSDLGVTTLSGTDGLHVFVRGLRDAAPREGTKVTLLNRANRVLGEAVTDADGHARFAAGLTRGTGSKAPALVTLEEAEDFAFLSLTDPAFDLSDRGVEGRAPAPPVDLFLATDRGAYRAGETIHATALARGDMAQALPGLPVTAILTRPDGVEYTRKTSTDDVAGGHVFSFPLGATVPRGAWTLAIKSDLDADPLATARVLVEDFLPERIDFDLTLPEGPLNPLGTPELRIEARYLFGAPGADLPVTGHVTLRPRDTVEGFSKYRFGRHDNPVSPRTNSFDGGRTGADGTARVTLDLPEMENTGRPLQAELVIEMAEGSGRPVERTLTHPVAPAGPMIGIRPKFDSVVPEGSEAGFDLIALAPDLSPQPMTVRWTVNRINTRYQWYEQYGNWNWEPITTRNRVATGEATLGQDSLSLTAPVDWGHYEIVVERTDGDYVAASTDFHAGWYAPADTTDTPDTLELSLDKSGYHSGETAQLRVVPRFAGTALISVMSNRLIDLKAVDVSEGENLIPLEVTDDWGTGVYVTATVIRPMDVAAGQNPSRALGLSYAKIDPGEKQLSVAIDAPEKMTPNGPLDVEIAVDGVAEGETAHVTLAAVDVGILNLTGFESPDPSAHYFGQRRLGVEIRDIYGRLIDGMNGEMGALRSGGDAGARDRLQSPPPTEDLVAYFEGPVTVGPGGRATVTFDLPDFNGTLRLMAIAWTPTAVGQTERDVLVRNPVVVSASLPRFLAPGDESRLLLEITHTEGPSGRMGLDLTANGVALAEGAVPSGVTLGDQATARLSVPITAGEVGDHTVRLALTTPAGKQIVKTLSLPVRANDPEISTTRRVSLDTGQTFTLDGNLFEGLRPGTGSAVISAGALARFDAPGLLQSLDRYAYGCTEQIASRALPLLYFEEVARALDLHKSGEVRTRVDEAITQILTRQASNGAFGLWRAESGDFWLDAYVSDVLSRAKAQGHDVPQLAFAQAMDNLRNRINYAPDFDTGGEDIAYALMVLAREGAAAMGDLRYYADVKAEAFTTPLGAAQLGAALAYYGDQTRADRMFARADTLLSGQAADAEASLWRADYGTDLRDAAAVLTLAVESGSDAVNRDALAARIAGAAGTRSTQESAWSLLATHAVMDAPGRSGLSVDGVPTDAPLIRVDAEQAEAALILIRNDGPRATDLTVTTLGVPDSPAEKGGYGMSLSRSYYTMEGAPLDSSTVKTGDRFVTVLRVVPHEDIGARLIIDDPLPAGFEIDNPNLLRAGDIRELDWLSPAEAEHSEFRTDRFVAAVNWRSDDPLELAYIVRAVSPGSYHHPAASVEDMYRPRYRARTGAGRLTVTK</sequence>
<dbReference type="RefSeq" id="WP_093117233.1">
    <property type="nucleotide sequence ID" value="NZ_FODS01000007.1"/>
</dbReference>
<comment type="similarity">
    <text evidence="1">Belongs to the protease inhibitor I39 (alpha-2-macroglobulin) family. Bacterial alpha-2-macroglobulin subfamily.</text>
</comment>